<comment type="caution">
    <text evidence="3">The sequence shown here is derived from an EMBL/GenBank/DDBJ whole genome shotgun (WGS) entry which is preliminary data.</text>
</comment>
<gene>
    <name evidence="3" type="ORF">Tco025E_07831</name>
</gene>
<reference evidence="3 4" key="1">
    <citation type="journal article" date="2018" name="BMC Genomics">
        <title>Genomic comparison of Trypanosoma conorhini and Trypanosoma rangeli to Trypanosoma cruzi strains of high and low virulence.</title>
        <authorList>
            <person name="Bradwell K.R."/>
            <person name="Koparde V.N."/>
            <person name="Matveyev A.V."/>
            <person name="Serrano M.G."/>
            <person name="Alves J.M."/>
            <person name="Parikh H."/>
            <person name="Huang B."/>
            <person name="Lee V."/>
            <person name="Espinosa-Alvarez O."/>
            <person name="Ortiz P.A."/>
            <person name="Costa-Martins A.G."/>
            <person name="Teixeira M.M."/>
            <person name="Buck G.A."/>
        </authorList>
    </citation>
    <scope>NUCLEOTIDE SEQUENCE [LARGE SCALE GENOMIC DNA]</scope>
    <source>
        <strain evidence="3 4">025E</strain>
    </source>
</reference>
<sequence>MEKGCAGAASTKDELRQPRPRQRQPPRRQNPIVKHTKGRNTSSLNDPVLDEAPQAAASATSQLPEAGRVSEGSSHVQSVVSCGGITSGGISNNGGYRLAPPHVLVQQEHTALLAERDNCDEAASCLPAKSSSECDAYSLPGHSHTAAGGVPAEDGVHRTALSKEERERVPELRIYRNSESSDANELLPIAVASPMDRCSEAEVLSTSLNAEQQRQQPPNENEEDKENEEHSHIQRTGTPSVAGLPGMSVRPGNSATSPPFPDRALMKSHSSSLRMSVPTSTEKEEREEGDVFSLWGIHQQQQQQQQCDTQIDNSRYGCQSSSISSQPESSTYRRQRSYNFTPEVSLSLCRLVDENVVASLSQTVERMMPQRQRQLVCVAKYLTEAIAHEARSKGVNYGSLRYYVFGSVAMCTVLPDGDNDVTIDVEGILNPSKILERGETFVDPQSRAVRSESSSSSHNNNNNHNHNENDNSDSNNNTTTNNNNDMSLSQAAVIAGGELLSAVAEYLRQRSTPLYVDALVLAEVRVLKLVMEGSCFDITVGQLGGVECVRFLHEMDVIIGSQHLLQRTLLLLKAWCCYEAHILTGQGGYLSSYAATIMLIAMMNTVEFLEDVDAAAEKEDEDESKPRSGQQEPFKNVSPLQLFSRFLKFFSYFDFERYCVTVFGPLPHAFLKGTSLDLTRLEFSEGSGDNRGEPPNSPKPETKESAFEEVIDVNVLGLTAEGARVFGHCLRRRAKPLITVNGVRHILYDEHIRRQHVRTKSRGLQHEMGGMESASGTPGNGIGDVEQLPLNSSGEVPGDANFPCSNLDTSHFPLRTMNVMDPLRWSASLCRGVSRNHLQRIRRAFREGLALFERGSTIIGDASFSSCAEHSEGSDASWERSSRTGEHSAIVLDPVKLVVEQRNRLESINGVLKDLFGHTLAILRRHISDSSSLMHPQQVQCRRCPRPSFFCASHLKQMCEPQCVFDLHDTVQNCRNEHDAVGSRARGTIEDAKVSPFPPNVLGERNNSHYHHQQRQNQQQQLQMLSSSGSMLLGTGPMLSTLPPNPNVSLRFVPSVCGMAWQCSDKQLNRDSCMNQMAIAQHLARGAPLLRPRTKVTSLLGGQRVPQVGGVSNSNLCPADSAAFQCYPGFPTAGTLGPSFRTPIEHNALDGAPTGFVPLPLPPPPPPPSVLVSSPSLSDTRYQTATLSQKPQGASSRCVASHSYLDVFGGGIYPFHPPPVDASNLVDAKNKNGRLF</sequence>
<dbReference type="Pfam" id="PF26180">
    <property type="entry name" value="PAP-OAS1"/>
    <property type="match status" value="1"/>
</dbReference>
<feature type="compositionally biased region" description="Low complexity" evidence="1">
    <location>
        <begin position="451"/>
        <end position="464"/>
    </location>
</feature>
<dbReference type="PANTHER" id="PTHR45979">
    <property type="entry name" value="PAP/OAS1 SUBSTRATE-BINDING DOMAIN SUPERFAMILY"/>
    <property type="match status" value="1"/>
</dbReference>
<dbReference type="InterPro" id="IPR022108">
    <property type="entry name" value="DUF3648"/>
</dbReference>
<feature type="compositionally biased region" description="Low complexity" evidence="1">
    <location>
        <begin position="320"/>
        <end position="330"/>
    </location>
</feature>
<feature type="compositionally biased region" description="Polar residues" evidence="1">
    <location>
        <begin position="307"/>
        <end position="319"/>
    </location>
</feature>
<keyword evidence="3" id="KW-0808">Transferase</keyword>
<keyword evidence="4" id="KW-1185">Reference proteome</keyword>
<dbReference type="EMBL" id="MKKU01000647">
    <property type="protein sequence ID" value="RNF05170.1"/>
    <property type="molecule type" value="Genomic_DNA"/>
</dbReference>
<evidence type="ECO:0000259" key="2">
    <source>
        <dbReference type="Pfam" id="PF26180"/>
    </source>
</evidence>
<dbReference type="AlphaFoldDB" id="A0A422NI65"/>
<feature type="compositionally biased region" description="Low complexity" evidence="1">
    <location>
        <begin position="472"/>
        <end position="485"/>
    </location>
</feature>
<dbReference type="Gene3D" id="1.10.1410.10">
    <property type="match status" value="1"/>
</dbReference>
<feature type="region of interest" description="Disordered" evidence="1">
    <location>
        <begin position="208"/>
        <end position="289"/>
    </location>
</feature>
<protein>
    <submittedName>
        <fullName evidence="3">DNA primase small subunit</fullName>
        <ecNumber evidence="3">2.7.7.-</ecNumber>
    </submittedName>
</protein>
<dbReference type="Proteomes" id="UP000284403">
    <property type="component" value="Unassembled WGS sequence"/>
</dbReference>
<accession>A0A422NI65</accession>
<dbReference type="PANTHER" id="PTHR45979:SF30">
    <property type="entry name" value="NUCLEOTIDYLTRANSFERASE"/>
    <property type="match status" value="1"/>
</dbReference>
<dbReference type="GeneID" id="40321442"/>
<feature type="compositionally biased region" description="Polar residues" evidence="1">
    <location>
        <begin position="268"/>
        <end position="280"/>
    </location>
</feature>
<feature type="region of interest" description="Disordered" evidence="1">
    <location>
        <begin position="683"/>
        <end position="705"/>
    </location>
</feature>
<feature type="region of interest" description="Disordered" evidence="1">
    <location>
        <begin position="305"/>
        <end position="334"/>
    </location>
</feature>
<evidence type="ECO:0000256" key="1">
    <source>
        <dbReference type="SAM" id="MobiDB-lite"/>
    </source>
</evidence>
<dbReference type="EC" id="2.7.7.-" evidence="3"/>
<feature type="domain" description="PAP/OAS1 substrate-binding-related" evidence="2">
    <location>
        <begin position="559"/>
        <end position="605"/>
    </location>
</feature>
<evidence type="ECO:0000313" key="4">
    <source>
        <dbReference type="Proteomes" id="UP000284403"/>
    </source>
</evidence>
<dbReference type="InterPro" id="IPR043519">
    <property type="entry name" value="NT_sf"/>
</dbReference>
<feature type="region of interest" description="Disordered" evidence="1">
    <location>
        <begin position="445"/>
        <end position="485"/>
    </location>
</feature>
<proteinExistence type="predicted"/>
<dbReference type="OrthoDB" id="273917at2759"/>
<dbReference type="Pfam" id="PF12364">
    <property type="entry name" value="DUF3648"/>
    <property type="match status" value="1"/>
</dbReference>
<name>A0A422NI65_9TRYP</name>
<dbReference type="InterPro" id="IPR058920">
    <property type="entry name" value="PAP-OAS1-bd-rel"/>
</dbReference>
<feature type="compositionally biased region" description="Basic and acidic residues" evidence="1">
    <location>
        <begin position="683"/>
        <end position="692"/>
    </location>
</feature>
<feature type="region of interest" description="Disordered" evidence="1">
    <location>
        <begin position="1"/>
        <end position="74"/>
    </location>
</feature>
<dbReference type="GO" id="GO:0016779">
    <property type="term" value="F:nucleotidyltransferase activity"/>
    <property type="evidence" value="ECO:0007669"/>
    <property type="project" value="UniProtKB-KW"/>
</dbReference>
<dbReference type="InterPro" id="IPR058921">
    <property type="entry name" value="PAP/OAS1-rel"/>
</dbReference>
<dbReference type="SUPFAM" id="SSF81631">
    <property type="entry name" value="PAP/OAS1 substrate-binding domain"/>
    <property type="match status" value="1"/>
</dbReference>
<dbReference type="RefSeq" id="XP_029225197.1">
    <property type="nucleotide sequence ID" value="XM_029374690.1"/>
</dbReference>
<feature type="region of interest" description="Disordered" evidence="1">
    <location>
        <begin position="615"/>
        <end position="634"/>
    </location>
</feature>
<organism evidence="3 4">
    <name type="scientific">Trypanosoma conorhini</name>
    <dbReference type="NCBI Taxonomy" id="83891"/>
    <lineage>
        <taxon>Eukaryota</taxon>
        <taxon>Discoba</taxon>
        <taxon>Euglenozoa</taxon>
        <taxon>Kinetoplastea</taxon>
        <taxon>Metakinetoplastina</taxon>
        <taxon>Trypanosomatida</taxon>
        <taxon>Trypanosomatidae</taxon>
        <taxon>Trypanosoma</taxon>
    </lineage>
</organism>
<evidence type="ECO:0000313" key="3">
    <source>
        <dbReference type="EMBL" id="RNF05170.1"/>
    </source>
</evidence>
<dbReference type="SUPFAM" id="SSF81301">
    <property type="entry name" value="Nucleotidyltransferase"/>
    <property type="match status" value="1"/>
</dbReference>
<keyword evidence="3" id="KW-0548">Nucleotidyltransferase</keyword>